<sequence>MKFMKTQDENIIILDLLQVLIRLYIQEEDDESVISMLCRCRINPNTGLQKIQREDLEFYIPQICNYIVFQQELKNQQMIEFLQTAGKVSIYFSHLLYFYLKSLTQIVSKKDFINFPLVEQMVNNIGKHFQEFYQNFKIETEQYDDLYKDYIQKYGTEQFINEQNKNNFINMNHIQLNNYEKVIFFDENQQQDNSLNINSIQLSIKKQENNLLCNLQQNFEEEQEENIQNSDYFFSTINFFEDLIKLSIEINKSNQKQTTLQQNIQKINKQLPANVYIPFFQDYIRNYVILNIVISECKIYHTKDRAPIQLCVEVFRPDLEELYTEQQQKENIVNIKNLIQSVDIQIQEPLTVNVICLNFYQKKKKKKKYKFLKKTYFFFFNIQRNIYKINKKIIKTNQLDIKVQLIKIYIYILIYILKNLQIKQYKDSYNQKCYSTKNMKDKLNENPKLQNLKKIFFKYIRVQNLDISYQNQTQFMNENCNNTNENSNNQIEDIKKLQTQFKQYADILFGQDVQKQEQIIKSQSIFQNLKTYKLIHFIVKTGDNIKQEQFASQLINQFDQIFKDEGLNLQLLPYEIISLEPDSGIIKYVQNSVSIDKLKRSLHENFKNVNNLFQFFQLYYGKNLKKAQENFCSSLAAYSLVCYFLQIKDRHNGNILLLKDGHITHIDFGYLISNAPGKGLNFENNVPFKLINEYIEILGGVNSDMFKLYRKLFFKLKFNYIIFYFQKRGFMAAKKNQDRILILAKMFYCGYGQSLPCFEKGEQAIEELEVRFNPQNIHNDGEYYIYTQNLINQSLDHWRARWYDKYQYFFEGIFY</sequence>
<dbReference type="PANTHER" id="PTHR10048">
    <property type="entry name" value="PHOSPHATIDYLINOSITOL KINASE"/>
    <property type="match status" value="1"/>
</dbReference>
<keyword evidence="4" id="KW-0418">Kinase</keyword>
<dbReference type="OrthoDB" id="10264149at2759"/>
<dbReference type="CDD" id="cd00893">
    <property type="entry name" value="PI4Kc_III"/>
    <property type="match status" value="1"/>
</dbReference>
<dbReference type="Pfam" id="PF00454">
    <property type="entry name" value="PI3_PI4_kinase"/>
    <property type="match status" value="1"/>
</dbReference>
<dbReference type="GO" id="GO:0004430">
    <property type="term" value="F:1-phosphatidylinositol 4-kinase activity"/>
    <property type="evidence" value="ECO:0007669"/>
    <property type="project" value="UniProtKB-EC"/>
</dbReference>
<evidence type="ECO:0000256" key="2">
    <source>
        <dbReference type="ARBA" id="ARBA00012169"/>
    </source>
</evidence>
<dbReference type="PANTHER" id="PTHR10048:SF22">
    <property type="entry name" value="PHOSPHATIDYLINOSITOL 4-KINASE BETA"/>
    <property type="match status" value="1"/>
</dbReference>
<dbReference type="Gene3D" id="1.10.1070.11">
    <property type="entry name" value="Phosphatidylinositol 3-/4-kinase, catalytic domain"/>
    <property type="match status" value="1"/>
</dbReference>
<name>G0QQY8_ICHMU</name>
<dbReference type="EC" id="2.7.1.67" evidence="2"/>
<evidence type="ECO:0000256" key="3">
    <source>
        <dbReference type="ARBA" id="ARBA00022679"/>
    </source>
</evidence>
<evidence type="ECO:0000256" key="1">
    <source>
        <dbReference type="ARBA" id="ARBA00001686"/>
    </source>
</evidence>
<evidence type="ECO:0000313" key="7">
    <source>
        <dbReference type="Proteomes" id="UP000008983"/>
    </source>
</evidence>
<dbReference type="InterPro" id="IPR011009">
    <property type="entry name" value="Kinase-like_dom_sf"/>
</dbReference>
<dbReference type="PROSITE" id="PS50290">
    <property type="entry name" value="PI3_4_KINASE_3"/>
    <property type="match status" value="1"/>
</dbReference>
<evidence type="ECO:0000259" key="5">
    <source>
        <dbReference type="PROSITE" id="PS50290"/>
    </source>
</evidence>
<dbReference type="Gene3D" id="3.30.1010.10">
    <property type="entry name" value="Phosphatidylinositol 3-kinase Catalytic Subunit, Chain A, domain 4"/>
    <property type="match status" value="1"/>
</dbReference>
<feature type="domain" description="PI3K/PI4K catalytic" evidence="5">
    <location>
        <begin position="513"/>
        <end position="797"/>
    </location>
</feature>
<dbReference type="GO" id="GO:0046854">
    <property type="term" value="P:phosphatidylinositol phosphate biosynthetic process"/>
    <property type="evidence" value="ECO:0007669"/>
    <property type="project" value="InterPro"/>
</dbReference>
<dbReference type="InterPro" id="IPR015433">
    <property type="entry name" value="PI3/4_kinase"/>
</dbReference>
<evidence type="ECO:0000256" key="4">
    <source>
        <dbReference type="ARBA" id="ARBA00022777"/>
    </source>
</evidence>
<dbReference type="InterPro" id="IPR000403">
    <property type="entry name" value="PI3/4_kinase_cat_dom"/>
</dbReference>
<dbReference type="Proteomes" id="UP000008983">
    <property type="component" value="Unassembled WGS sequence"/>
</dbReference>
<dbReference type="SUPFAM" id="SSF56112">
    <property type="entry name" value="Protein kinase-like (PK-like)"/>
    <property type="match status" value="1"/>
</dbReference>
<keyword evidence="6" id="KW-0378">Hydrolase</keyword>
<dbReference type="eggNOG" id="KOG0903">
    <property type="taxonomic scope" value="Eukaryota"/>
</dbReference>
<dbReference type="FunFam" id="1.10.1070.11:FF:000016">
    <property type="entry name" value="PIK1p Phosphatidylinositol 4-kinase"/>
    <property type="match status" value="1"/>
</dbReference>
<dbReference type="SMART" id="SM00146">
    <property type="entry name" value="PI3Kc"/>
    <property type="match status" value="1"/>
</dbReference>
<dbReference type="GO" id="GO:0016787">
    <property type="term" value="F:hydrolase activity"/>
    <property type="evidence" value="ECO:0007669"/>
    <property type="project" value="UniProtKB-KW"/>
</dbReference>
<proteinExistence type="predicted"/>
<keyword evidence="3 6" id="KW-0808">Transferase</keyword>
<protein>
    <recommendedName>
        <fullName evidence="2">1-phosphatidylinositol 4-kinase</fullName>
        <ecNumber evidence="2">2.7.1.67</ecNumber>
    </recommendedName>
</protein>
<keyword evidence="7" id="KW-1185">Reference proteome</keyword>
<dbReference type="STRING" id="857967.G0QQY8"/>
<evidence type="ECO:0000313" key="6">
    <source>
        <dbReference type="EMBL" id="EGR32366.1"/>
    </source>
</evidence>
<organism evidence="6 7">
    <name type="scientific">Ichthyophthirius multifiliis</name>
    <name type="common">White spot disease agent</name>
    <name type="synonym">Ich</name>
    <dbReference type="NCBI Taxonomy" id="5932"/>
    <lineage>
        <taxon>Eukaryota</taxon>
        <taxon>Sar</taxon>
        <taxon>Alveolata</taxon>
        <taxon>Ciliophora</taxon>
        <taxon>Intramacronucleata</taxon>
        <taxon>Oligohymenophorea</taxon>
        <taxon>Hymenostomatida</taxon>
        <taxon>Ophryoglenina</taxon>
        <taxon>Ichthyophthirius</taxon>
    </lineage>
</organism>
<dbReference type="GO" id="GO:0048015">
    <property type="term" value="P:phosphatidylinositol-mediated signaling"/>
    <property type="evidence" value="ECO:0007669"/>
    <property type="project" value="TreeGrafter"/>
</dbReference>
<dbReference type="RefSeq" id="XP_004035852.1">
    <property type="nucleotide sequence ID" value="XM_004035804.1"/>
</dbReference>
<dbReference type="GeneID" id="14908529"/>
<dbReference type="GO" id="GO:0005737">
    <property type="term" value="C:cytoplasm"/>
    <property type="evidence" value="ECO:0007669"/>
    <property type="project" value="TreeGrafter"/>
</dbReference>
<dbReference type="EMBL" id="GL983698">
    <property type="protein sequence ID" value="EGR32366.1"/>
    <property type="molecule type" value="Genomic_DNA"/>
</dbReference>
<accession>G0QQY8</accession>
<dbReference type="InterPro" id="IPR036940">
    <property type="entry name" value="PI3/4_kinase_cat_sf"/>
</dbReference>
<dbReference type="InParanoid" id="G0QQY8"/>
<dbReference type="GO" id="GO:0016020">
    <property type="term" value="C:membrane"/>
    <property type="evidence" value="ECO:0007669"/>
    <property type="project" value="TreeGrafter"/>
</dbReference>
<comment type="catalytic activity">
    <reaction evidence="1">
        <text>a 1,2-diacyl-sn-glycero-3-phospho-(1D-myo-inositol) + ATP = a 1,2-diacyl-sn-glycero-3-phospho-(1D-myo-inositol 4-phosphate) + ADP + H(+)</text>
        <dbReference type="Rhea" id="RHEA:19877"/>
        <dbReference type="ChEBI" id="CHEBI:15378"/>
        <dbReference type="ChEBI" id="CHEBI:30616"/>
        <dbReference type="ChEBI" id="CHEBI:57880"/>
        <dbReference type="ChEBI" id="CHEBI:58178"/>
        <dbReference type="ChEBI" id="CHEBI:456216"/>
        <dbReference type="EC" id="2.7.1.67"/>
    </reaction>
</comment>
<gene>
    <name evidence="6" type="ORF">IMG5_085980</name>
</gene>
<dbReference type="AlphaFoldDB" id="G0QQY8"/>
<reference evidence="6 7" key="1">
    <citation type="submission" date="2011-07" db="EMBL/GenBank/DDBJ databases">
        <authorList>
            <person name="Coyne R."/>
            <person name="Brami D."/>
            <person name="Johnson J."/>
            <person name="Hostetler J."/>
            <person name="Hannick L."/>
            <person name="Clark T."/>
            <person name="Cassidy-Hanley D."/>
            <person name="Inman J."/>
        </authorList>
    </citation>
    <scope>NUCLEOTIDE SEQUENCE [LARGE SCALE GENOMIC DNA]</scope>
    <source>
        <strain evidence="6 7">G5</strain>
    </source>
</reference>
<dbReference type="OMA" id="RILRICT"/>